<dbReference type="PANTHER" id="PTHR33990:SF1">
    <property type="entry name" value="PROTEIN YJDN"/>
    <property type="match status" value="1"/>
</dbReference>
<dbReference type="CDD" id="cd06588">
    <property type="entry name" value="PhnB_like"/>
    <property type="match status" value="1"/>
</dbReference>
<organism evidence="2">
    <name type="scientific">mine drainage metagenome</name>
    <dbReference type="NCBI Taxonomy" id="410659"/>
    <lineage>
        <taxon>unclassified sequences</taxon>
        <taxon>metagenomes</taxon>
        <taxon>ecological metagenomes</taxon>
    </lineage>
</organism>
<reference evidence="2" key="1">
    <citation type="submission" date="2016-10" db="EMBL/GenBank/DDBJ databases">
        <title>Sequence of Gallionella enrichment culture.</title>
        <authorList>
            <person name="Poehlein A."/>
            <person name="Muehling M."/>
            <person name="Daniel R."/>
        </authorList>
    </citation>
    <scope>NUCLEOTIDE SEQUENCE</scope>
</reference>
<evidence type="ECO:0000259" key="1">
    <source>
        <dbReference type="Pfam" id="PF06983"/>
    </source>
</evidence>
<dbReference type="AlphaFoldDB" id="A0A1J5PHB7"/>
<dbReference type="Gene3D" id="3.10.180.10">
    <property type="entry name" value="2,3-Dihydroxybiphenyl 1,2-Dioxygenase, domain 1"/>
    <property type="match status" value="1"/>
</dbReference>
<comment type="caution">
    <text evidence="2">The sequence shown here is derived from an EMBL/GenBank/DDBJ whole genome shotgun (WGS) entry which is preliminary data.</text>
</comment>
<dbReference type="SUPFAM" id="SSF54593">
    <property type="entry name" value="Glyoxalase/Bleomycin resistance protein/Dihydroxybiphenyl dioxygenase"/>
    <property type="match status" value="1"/>
</dbReference>
<accession>A0A1J5PHB7</accession>
<proteinExistence type="predicted"/>
<name>A0A1J5PHB7_9ZZZZ</name>
<dbReference type="InterPro" id="IPR028973">
    <property type="entry name" value="PhnB-like"/>
</dbReference>
<protein>
    <recommendedName>
        <fullName evidence="1">PhnB-like domain-containing protein</fullName>
    </recommendedName>
</protein>
<dbReference type="PANTHER" id="PTHR33990">
    <property type="entry name" value="PROTEIN YJDN-RELATED"/>
    <property type="match status" value="1"/>
</dbReference>
<dbReference type="InterPro" id="IPR029068">
    <property type="entry name" value="Glyas_Bleomycin-R_OHBP_Dase"/>
</dbReference>
<evidence type="ECO:0000313" key="2">
    <source>
        <dbReference type="EMBL" id="OIQ67191.1"/>
    </source>
</evidence>
<feature type="domain" description="PhnB-like" evidence="1">
    <location>
        <begin position="3"/>
        <end position="126"/>
    </location>
</feature>
<sequence length="167" mass="17602">MFPYIHFDGTCAEAMPFYAGVFGASDLQMMRYNQAPSTEGPGGASDRVMHSQMTAMGSTLMASDYPPGMGAPQSGMSIMLAPATVAEAKRLYDALADGGAIIHAFGPTFFSPGFGMVKDRFGTHWIVGAAAACPALDKGHLRNRPQVARDLAPPLAATLRHPKVAGR</sequence>
<dbReference type="Pfam" id="PF06983">
    <property type="entry name" value="3-dmu-9_3-mt"/>
    <property type="match status" value="1"/>
</dbReference>
<dbReference type="EMBL" id="MLJW01006087">
    <property type="protein sequence ID" value="OIQ67191.1"/>
    <property type="molecule type" value="Genomic_DNA"/>
</dbReference>
<gene>
    <name evidence="2" type="ORF">GALL_512350</name>
</gene>